<feature type="compositionally biased region" description="Basic and acidic residues" evidence="1">
    <location>
        <begin position="1"/>
        <end position="12"/>
    </location>
</feature>
<feature type="region of interest" description="Disordered" evidence="1">
    <location>
        <begin position="1"/>
        <end position="24"/>
    </location>
</feature>
<dbReference type="AlphaFoldDB" id="A0A1G8ERS9"/>
<keyword evidence="2" id="KW-1133">Transmembrane helix</keyword>
<protein>
    <submittedName>
        <fullName evidence="3">Uncharacterized protein</fullName>
    </submittedName>
</protein>
<keyword evidence="2" id="KW-0812">Transmembrane</keyword>
<feature type="transmembrane region" description="Helical" evidence="2">
    <location>
        <begin position="83"/>
        <end position="102"/>
    </location>
</feature>
<reference evidence="3 4" key="1">
    <citation type="submission" date="2016-10" db="EMBL/GenBank/DDBJ databases">
        <authorList>
            <person name="de Groot N.N."/>
        </authorList>
    </citation>
    <scope>NUCLEOTIDE SEQUENCE [LARGE SCALE GENOMIC DNA]</scope>
    <source>
        <strain evidence="3 4">CPCC 201354</strain>
    </source>
</reference>
<accession>A0A1G8ERS9</accession>
<name>A0A1G8ERS9_9ACTN</name>
<dbReference type="Proteomes" id="UP000198923">
    <property type="component" value="Unassembled WGS sequence"/>
</dbReference>
<dbReference type="EMBL" id="FNCN01000021">
    <property type="protein sequence ID" value="SDH72602.1"/>
    <property type="molecule type" value="Genomic_DNA"/>
</dbReference>
<sequence length="103" mass="10924">MSHVPRPTESESFKFTLNSDGRPHPRENVTAVVTLLCGITALVTGLIPVAHIIASWVGVIGFLGGFLSQYISETTPERSLNIMGIVGSFVGTALGIYHGGFIP</sequence>
<evidence type="ECO:0000256" key="1">
    <source>
        <dbReference type="SAM" id="MobiDB-lite"/>
    </source>
</evidence>
<dbReference type="RefSeq" id="WP_093172406.1">
    <property type="nucleotide sequence ID" value="NZ_FNCN01000021.1"/>
</dbReference>
<keyword evidence="4" id="KW-1185">Reference proteome</keyword>
<organism evidence="3 4">
    <name type="scientific">Sinosporangium album</name>
    <dbReference type="NCBI Taxonomy" id="504805"/>
    <lineage>
        <taxon>Bacteria</taxon>
        <taxon>Bacillati</taxon>
        <taxon>Actinomycetota</taxon>
        <taxon>Actinomycetes</taxon>
        <taxon>Streptosporangiales</taxon>
        <taxon>Streptosporangiaceae</taxon>
        <taxon>Sinosporangium</taxon>
    </lineage>
</organism>
<evidence type="ECO:0000313" key="3">
    <source>
        <dbReference type="EMBL" id="SDH72602.1"/>
    </source>
</evidence>
<proteinExistence type="predicted"/>
<gene>
    <name evidence="3" type="ORF">SAMN05421505_12128</name>
</gene>
<feature type="transmembrane region" description="Helical" evidence="2">
    <location>
        <begin position="53"/>
        <end position="71"/>
    </location>
</feature>
<evidence type="ECO:0000256" key="2">
    <source>
        <dbReference type="SAM" id="Phobius"/>
    </source>
</evidence>
<evidence type="ECO:0000313" key="4">
    <source>
        <dbReference type="Proteomes" id="UP000198923"/>
    </source>
</evidence>
<dbReference type="OrthoDB" id="3855413at2"/>
<keyword evidence="2" id="KW-0472">Membrane</keyword>
<dbReference type="STRING" id="504805.SAMN05421505_12128"/>